<comment type="caution">
    <text evidence="2">The sequence shown here is derived from an EMBL/GenBank/DDBJ whole genome shotgun (WGS) entry which is preliminary data.</text>
</comment>
<sequence>MTLLLNLIFKIIILLQKLHILIIDKRRLKKTAMRGAWVAQSVEHLTLGSNSGHDLTVGEFEPHIRLPADS</sequence>
<dbReference type="AlphaFoldDB" id="A0A9W5MY89"/>
<feature type="non-terminal residue" evidence="2">
    <location>
        <position position="70"/>
    </location>
</feature>
<reference evidence="2 3" key="1">
    <citation type="submission" date="2010-01" db="EMBL/GenBank/DDBJ databases">
        <authorList>
            <person name="Weinstock G."/>
            <person name="Sodergren E."/>
            <person name="Clifton S."/>
            <person name="Fulton L."/>
            <person name="Fulton B."/>
            <person name="Courtney L."/>
            <person name="Fronick C."/>
            <person name="Harrison M."/>
            <person name="Strong C."/>
            <person name="Farmer C."/>
            <person name="Delahaunty K."/>
            <person name="Markovic C."/>
            <person name="Hall O."/>
            <person name="Minx P."/>
            <person name="Tomlinson C."/>
            <person name="Mitreva M."/>
            <person name="Nelson J."/>
            <person name="Hou S."/>
            <person name="Wollam A."/>
            <person name="Pepin K.H."/>
            <person name="Johnson M."/>
            <person name="Bhonagiri V."/>
            <person name="Nash W.E."/>
            <person name="Warren W."/>
            <person name="Chinwalla A."/>
            <person name="Mardis E.R."/>
            <person name="Wilson R.K."/>
        </authorList>
    </citation>
    <scope>NUCLEOTIDE SEQUENCE [LARGE SCALE GENOMIC DNA]</scope>
    <source>
        <strain evidence="2 3">NJ9703</strain>
    </source>
</reference>
<protein>
    <submittedName>
        <fullName evidence="2">Uncharacterized protein</fullName>
    </submittedName>
</protein>
<name>A0A9W5MY89_NEISU</name>
<evidence type="ECO:0000256" key="1">
    <source>
        <dbReference type="SAM" id="Phobius"/>
    </source>
</evidence>
<accession>A0A9W5MY89</accession>
<keyword evidence="1" id="KW-1133">Transmembrane helix</keyword>
<proteinExistence type="predicted"/>
<dbReference type="EMBL" id="ACEO02000046">
    <property type="protein sequence ID" value="EFC50903.1"/>
    <property type="molecule type" value="Genomic_DNA"/>
</dbReference>
<evidence type="ECO:0000313" key="3">
    <source>
        <dbReference type="Proteomes" id="UP000004621"/>
    </source>
</evidence>
<keyword evidence="1" id="KW-0472">Membrane</keyword>
<gene>
    <name evidence="2" type="ORF">NEISUBOT_05674</name>
</gene>
<organism evidence="2 3">
    <name type="scientific">Neisseria subflava NJ9703</name>
    <dbReference type="NCBI Taxonomy" id="546268"/>
    <lineage>
        <taxon>Bacteria</taxon>
        <taxon>Pseudomonadati</taxon>
        <taxon>Pseudomonadota</taxon>
        <taxon>Betaproteobacteria</taxon>
        <taxon>Neisseriales</taxon>
        <taxon>Neisseriaceae</taxon>
        <taxon>Neisseria</taxon>
    </lineage>
</organism>
<evidence type="ECO:0000313" key="2">
    <source>
        <dbReference type="EMBL" id="EFC50903.1"/>
    </source>
</evidence>
<dbReference type="Proteomes" id="UP000004621">
    <property type="component" value="Unassembled WGS sequence"/>
</dbReference>
<feature type="transmembrane region" description="Helical" evidence="1">
    <location>
        <begin position="6"/>
        <end position="23"/>
    </location>
</feature>
<keyword evidence="1" id="KW-0812">Transmembrane</keyword>